<dbReference type="PANTHER" id="PTHR37029:SF1">
    <property type="entry name" value="SSR1768 PROTEIN"/>
    <property type="match status" value="1"/>
</dbReference>
<dbReference type="STRING" id="1797985.A2Y83_04765"/>
<evidence type="ECO:0008006" key="3">
    <source>
        <dbReference type="Google" id="ProtNLM"/>
    </source>
</evidence>
<reference evidence="1 2" key="1">
    <citation type="journal article" date="2016" name="Nat. Commun.">
        <title>Thousands of microbial genomes shed light on interconnected biogeochemical processes in an aquifer system.</title>
        <authorList>
            <person name="Anantharaman K."/>
            <person name="Brown C.T."/>
            <person name="Hug L.A."/>
            <person name="Sharon I."/>
            <person name="Castelle C.J."/>
            <person name="Probst A.J."/>
            <person name="Thomas B.C."/>
            <person name="Singh A."/>
            <person name="Wilkins M.J."/>
            <person name="Karaoz U."/>
            <person name="Brodie E.L."/>
            <person name="Williams K.H."/>
            <person name="Hubbard S.S."/>
            <person name="Banfield J.F."/>
        </authorList>
    </citation>
    <scope>NUCLEOTIDE SEQUENCE [LARGE SCALE GENOMIC DNA]</scope>
</reference>
<protein>
    <recommendedName>
        <fullName evidence="3">DUF2283 domain-containing protein</fullName>
    </recommendedName>
</protein>
<name>A0A1F5S1X2_9BACT</name>
<evidence type="ECO:0000313" key="2">
    <source>
        <dbReference type="Proteomes" id="UP000178323"/>
    </source>
</evidence>
<accession>A0A1F5S1X2</accession>
<comment type="caution">
    <text evidence="1">The sequence shown here is derived from an EMBL/GenBank/DDBJ whole genome shotgun (WGS) entry which is preliminary data.</text>
</comment>
<sequence length="71" mass="8417">MKFHYDKKEDAFYLRFNENAYEESDEVKEGIILDYDKKGKIIGIEILAASQRLPRKFKSEVAKKKMSWQVA</sequence>
<evidence type="ECO:0000313" key="1">
    <source>
        <dbReference type="EMBL" id="OGF20433.1"/>
    </source>
</evidence>
<proteinExistence type="predicted"/>
<dbReference type="Pfam" id="PF10049">
    <property type="entry name" value="DUF2283"/>
    <property type="match status" value="1"/>
</dbReference>
<organism evidence="1 2">
    <name type="scientific">Candidatus Falkowbacteria bacterium RBG_13_39_14</name>
    <dbReference type="NCBI Taxonomy" id="1797985"/>
    <lineage>
        <taxon>Bacteria</taxon>
        <taxon>Candidatus Falkowiibacteriota</taxon>
    </lineage>
</organism>
<dbReference type="AlphaFoldDB" id="A0A1F5S1X2"/>
<dbReference type="PANTHER" id="PTHR37029">
    <property type="entry name" value="SSR1768 PROTEIN"/>
    <property type="match status" value="1"/>
</dbReference>
<dbReference type="EMBL" id="MFFS01000084">
    <property type="protein sequence ID" value="OGF20433.1"/>
    <property type="molecule type" value="Genomic_DNA"/>
</dbReference>
<dbReference type="InterPro" id="IPR019270">
    <property type="entry name" value="DUF2283"/>
</dbReference>
<dbReference type="Proteomes" id="UP000178323">
    <property type="component" value="Unassembled WGS sequence"/>
</dbReference>
<gene>
    <name evidence="1" type="ORF">A2Y83_04765</name>
</gene>